<gene>
    <name evidence="6" type="ORF">HGM15179_022186</name>
</gene>
<dbReference type="GO" id="GO:0002486">
    <property type="term" value="P:antigen processing and presentation of endogenous peptide antigen via MHC class I via ER pathway, TAP-independent"/>
    <property type="evidence" value="ECO:0007669"/>
    <property type="project" value="TreeGrafter"/>
</dbReference>
<dbReference type="InterPro" id="IPR050208">
    <property type="entry name" value="MHC_class-I_related"/>
</dbReference>
<dbReference type="InterPro" id="IPR037055">
    <property type="entry name" value="MHC_I-like_Ag-recog_sf"/>
</dbReference>
<keyword evidence="3" id="KW-0472">Membrane</keyword>
<name>A0A8K1D6V1_9PASS</name>
<dbReference type="GO" id="GO:0006955">
    <property type="term" value="P:immune response"/>
    <property type="evidence" value="ECO:0007669"/>
    <property type="project" value="TreeGrafter"/>
</dbReference>
<dbReference type="OrthoDB" id="8936120at2759"/>
<evidence type="ECO:0000256" key="4">
    <source>
        <dbReference type="ARBA" id="ARBA00023180"/>
    </source>
</evidence>
<comment type="caution">
    <text evidence="6">The sequence shown here is derived from an EMBL/GenBank/DDBJ whole genome shotgun (WGS) entry which is preliminary data.</text>
</comment>
<dbReference type="GO" id="GO:0098553">
    <property type="term" value="C:lumenal side of endoplasmic reticulum membrane"/>
    <property type="evidence" value="ECO:0007669"/>
    <property type="project" value="UniProtKB-ARBA"/>
</dbReference>
<evidence type="ECO:0000313" key="6">
    <source>
        <dbReference type="EMBL" id="TRZ04921.1"/>
    </source>
</evidence>
<evidence type="ECO:0000256" key="2">
    <source>
        <dbReference type="ARBA" id="ARBA00022451"/>
    </source>
</evidence>
<evidence type="ECO:0000313" key="7">
    <source>
        <dbReference type="Proteomes" id="UP000796761"/>
    </source>
</evidence>
<evidence type="ECO:0000256" key="1">
    <source>
        <dbReference type="ARBA" id="ARBA00004167"/>
    </source>
</evidence>
<organism evidence="6 7">
    <name type="scientific">Zosterops borbonicus</name>
    <dbReference type="NCBI Taxonomy" id="364589"/>
    <lineage>
        <taxon>Eukaryota</taxon>
        <taxon>Metazoa</taxon>
        <taxon>Chordata</taxon>
        <taxon>Craniata</taxon>
        <taxon>Vertebrata</taxon>
        <taxon>Euteleostomi</taxon>
        <taxon>Archelosauria</taxon>
        <taxon>Archosauria</taxon>
        <taxon>Dinosauria</taxon>
        <taxon>Saurischia</taxon>
        <taxon>Theropoda</taxon>
        <taxon>Coelurosauria</taxon>
        <taxon>Aves</taxon>
        <taxon>Neognathae</taxon>
        <taxon>Neoaves</taxon>
        <taxon>Telluraves</taxon>
        <taxon>Australaves</taxon>
        <taxon>Passeriformes</taxon>
        <taxon>Sylvioidea</taxon>
        <taxon>Zosteropidae</taxon>
        <taxon>Zosterops</taxon>
    </lineage>
</organism>
<protein>
    <recommendedName>
        <fullName evidence="5">MHC class I-like antigen recognition-like domain-containing protein</fullName>
    </recommendedName>
</protein>
<dbReference type="InterPro" id="IPR011161">
    <property type="entry name" value="MHC_I-like_Ag-recog"/>
</dbReference>
<dbReference type="GO" id="GO:0002476">
    <property type="term" value="P:antigen processing and presentation of endogenous peptide antigen via MHC class Ib"/>
    <property type="evidence" value="ECO:0007669"/>
    <property type="project" value="TreeGrafter"/>
</dbReference>
<dbReference type="GO" id="GO:0030670">
    <property type="term" value="C:phagocytic vesicle membrane"/>
    <property type="evidence" value="ECO:0007669"/>
    <property type="project" value="UniProtKB-ARBA"/>
</dbReference>
<dbReference type="Proteomes" id="UP000796761">
    <property type="component" value="Unassembled WGS sequence"/>
</dbReference>
<dbReference type="GO" id="GO:0042612">
    <property type="term" value="C:MHC class I protein complex"/>
    <property type="evidence" value="ECO:0007669"/>
    <property type="project" value="UniProtKB-KW"/>
</dbReference>
<feature type="non-terminal residue" evidence="6">
    <location>
        <position position="87"/>
    </location>
</feature>
<keyword evidence="2" id="KW-0490">MHC I</keyword>
<feature type="non-terminal residue" evidence="6">
    <location>
        <position position="1"/>
    </location>
</feature>
<dbReference type="GO" id="GO:0001916">
    <property type="term" value="P:positive regulation of T cell mediated cytotoxicity"/>
    <property type="evidence" value="ECO:0007669"/>
    <property type="project" value="TreeGrafter"/>
</dbReference>
<evidence type="ECO:0000259" key="5">
    <source>
        <dbReference type="Pfam" id="PF00129"/>
    </source>
</evidence>
<keyword evidence="7" id="KW-1185">Reference proteome</keyword>
<evidence type="ECO:0000256" key="3">
    <source>
        <dbReference type="ARBA" id="ARBA00023136"/>
    </source>
</evidence>
<accession>A0A8K1D6V1</accession>
<dbReference type="AlphaFoldDB" id="A0A8K1D6V1"/>
<dbReference type="PANTHER" id="PTHR16675:SF251">
    <property type="entry name" value="HLA CLASS I HISTOCOMPATIBILITY ANTIGEN, C ALPHA CHAIN"/>
    <property type="match status" value="1"/>
</dbReference>
<keyword evidence="4" id="KW-0325">Glycoprotein</keyword>
<sequence>LHSLQYLSVLVSEPSPGVPQFMSIGFVDGIPITRYDSERGRMEPLTQWMKDRDEPGYWDRQTQIGVRNQQLYARNLEKLQGWYNQSR</sequence>
<dbReference type="SUPFAM" id="SSF54452">
    <property type="entry name" value="MHC antigen-recognition domain"/>
    <property type="match status" value="1"/>
</dbReference>
<dbReference type="EMBL" id="SWJQ01008544">
    <property type="protein sequence ID" value="TRZ04921.1"/>
    <property type="molecule type" value="Genomic_DNA"/>
</dbReference>
<feature type="domain" description="MHC class I-like antigen recognition-like" evidence="5">
    <location>
        <begin position="2"/>
        <end position="86"/>
    </location>
</feature>
<dbReference type="InterPro" id="IPR011162">
    <property type="entry name" value="MHC_I/II-like_Ag-recog"/>
</dbReference>
<comment type="subcellular location">
    <subcellularLocation>
        <location evidence="1">Membrane</location>
        <topology evidence="1">Single-pass membrane protein</topology>
    </subcellularLocation>
</comment>
<dbReference type="GO" id="GO:0005615">
    <property type="term" value="C:extracellular space"/>
    <property type="evidence" value="ECO:0007669"/>
    <property type="project" value="TreeGrafter"/>
</dbReference>
<proteinExistence type="predicted"/>
<dbReference type="Pfam" id="PF00129">
    <property type="entry name" value="MHC_I"/>
    <property type="match status" value="1"/>
</dbReference>
<dbReference type="Gene3D" id="3.30.500.10">
    <property type="entry name" value="MHC class I-like antigen recognition-like"/>
    <property type="match status" value="1"/>
</dbReference>
<dbReference type="PANTHER" id="PTHR16675">
    <property type="entry name" value="MHC CLASS I-RELATED"/>
    <property type="match status" value="1"/>
</dbReference>
<reference evidence="6" key="1">
    <citation type="submission" date="2019-04" db="EMBL/GenBank/DDBJ databases">
        <title>Genome assembly of Zosterops borbonicus 15179.</title>
        <authorList>
            <person name="Leroy T."/>
            <person name="Anselmetti Y."/>
            <person name="Tilak M.-K."/>
            <person name="Nabholz B."/>
        </authorList>
    </citation>
    <scope>NUCLEOTIDE SEQUENCE</scope>
    <source>
        <strain evidence="6">HGM_15179</strain>
        <tissue evidence="6">Muscle</tissue>
    </source>
</reference>
<keyword evidence="2" id="KW-0391">Immunity</keyword>
<dbReference type="GO" id="GO:0009897">
    <property type="term" value="C:external side of plasma membrane"/>
    <property type="evidence" value="ECO:0007669"/>
    <property type="project" value="TreeGrafter"/>
</dbReference>